<dbReference type="OrthoDB" id="8781117at2"/>
<dbReference type="AlphaFoldDB" id="A0A6I4TGJ3"/>
<gene>
    <name evidence="6" type="ORF">GRI40_11000</name>
</gene>
<evidence type="ECO:0000256" key="2">
    <source>
        <dbReference type="ARBA" id="ARBA00022670"/>
    </source>
</evidence>
<evidence type="ECO:0000313" key="7">
    <source>
        <dbReference type="Proteomes" id="UP000439522"/>
    </source>
</evidence>
<protein>
    <submittedName>
        <fullName evidence="6">Uncharacterized protein</fullName>
    </submittedName>
</protein>
<dbReference type="PRINTS" id="PR00861">
    <property type="entry name" value="ALYTICPTASE"/>
</dbReference>
<evidence type="ECO:0000256" key="4">
    <source>
        <dbReference type="ARBA" id="ARBA00022825"/>
    </source>
</evidence>
<proteinExistence type="inferred from homology"/>
<dbReference type="InterPro" id="IPR043504">
    <property type="entry name" value="Peptidase_S1_PA_chymotrypsin"/>
</dbReference>
<dbReference type="Gene3D" id="2.40.10.10">
    <property type="entry name" value="Trypsin-like serine proteases"/>
    <property type="match status" value="1"/>
</dbReference>
<evidence type="ECO:0000313" key="6">
    <source>
        <dbReference type="EMBL" id="MXO75744.1"/>
    </source>
</evidence>
<dbReference type="SUPFAM" id="SSF50494">
    <property type="entry name" value="Trypsin-like serine proteases"/>
    <property type="match status" value="1"/>
</dbReference>
<keyword evidence="7" id="KW-1185">Reference proteome</keyword>
<keyword evidence="3" id="KW-0378">Hydrolase</keyword>
<reference evidence="6 7" key="1">
    <citation type="submission" date="2019-12" db="EMBL/GenBank/DDBJ databases">
        <title>Genomic-based taxomic classification of the family Erythrobacteraceae.</title>
        <authorList>
            <person name="Xu L."/>
        </authorList>
    </citation>
    <scope>NUCLEOTIDE SEQUENCE [LARGE SCALE GENOMIC DNA]</scope>
    <source>
        <strain evidence="6 7">100921-2</strain>
    </source>
</reference>
<organism evidence="6 7">
    <name type="scientific">Tsuneonella aeria</name>
    <dbReference type="NCBI Taxonomy" id="1837929"/>
    <lineage>
        <taxon>Bacteria</taxon>
        <taxon>Pseudomonadati</taxon>
        <taxon>Pseudomonadota</taxon>
        <taxon>Alphaproteobacteria</taxon>
        <taxon>Sphingomonadales</taxon>
        <taxon>Erythrobacteraceae</taxon>
        <taxon>Tsuneonella</taxon>
    </lineage>
</organism>
<keyword evidence="4" id="KW-0720">Serine protease</keyword>
<dbReference type="RefSeq" id="WP_160611632.1">
    <property type="nucleotide sequence ID" value="NZ_WTZA01000002.1"/>
</dbReference>
<dbReference type="InterPro" id="IPR001316">
    <property type="entry name" value="Pept_S1A_streptogrisin"/>
</dbReference>
<comment type="caution">
    <text evidence="6">The sequence shown here is derived from an EMBL/GenBank/DDBJ whole genome shotgun (WGS) entry which is preliminary data.</text>
</comment>
<dbReference type="GO" id="GO:0004252">
    <property type="term" value="F:serine-type endopeptidase activity"/>
    <property type="evidence" value="ECO:0007669"/>
    <property type="project" value="InterPro"/>
</dbReference>
<name>A0A6I4TGJ3_9SPHN</name>
<keyword evidence="5" id="KW-1015">Disulfide bond</keyword>
<dbReference type="Proteomes" id="UP000439522">
    <property type="component" value="Unassembled WGS sequence"/>
</dbReference>
<dbReference type="InterPro" id="IPR009003">
    <property type="entry name" value="Peptidase_S1_PA"/>
</dbReference>
<dbReference type="GO" id="GO:0006508">
    <property type="term" value="P:proteolysis"/>
    <property type="evidence" value="ECO:0007669"/>
    <property type="project" value="UniProtKB-KW"/>
</dbReference>
<sequence length="135" mass="14787">MTGTHGYYDQTVGQVICKSGRTTGFTCGKITHGWYTYRNAKGWIQVGDSNQDIIGFPGDSGAAVFTDSTYDYKVKAAGILSAVNTITVTNPDGTTKKRPCLPEDKTKGTVTDCYFIHMPIDYVDDHQFVRIKTGS</sequence>
<accession>A0A6I4TGJ3</accession>
<dbReference type="EMBL" id="WTZA01000002">
    <property type="protein sequence ID" value="MXO75744.1"/>
    <property type="molecule type" value="Genomic_DNA"/>
</dbReference>
<evidence type="ECO:0000256" key="1">
    <source>
        <dbReference type="ARBA" id="ARBA00007664"/>
    </source>
</evidence>
<evidence type="ECO:0000256" key="3">
    <source>
        <dbReference type="ARBA" id="ARBA00022801"/>
    </source>
</evidence>
<keyword evidence="2" id="KW-0645">Protease</keyword>
<evidence type="ECO:0000256" key="5">
    <source>
        <dbReference type="ARBA" id="ARBA00023157"/>
    </source>
</evidence>
<comment type="similarity">
    <text evidence="1">Belongs to the peptidase S1 family.</text>
</comment>